<dbReference type="Proteomes" id="UP000299211">
    <property type="component" value="Unassembled WGS sequence"/>
</dbReference>
<sequence length="138" mass="14859">MQQETGGTERLRKYHLPLPRFHPPNTQNLNESNISEQLLSMCEKIQPLNGQKSANTATAQAGAHTCAGREGADGCGAHRVHREMSQPSTDAPPFRNEPGIPPERKGNKKARNTGSAPNARSAGRSCGIPKRRPGMGPT</sequence>
<feature type="region of interest" description="Disordered" evidence="1">
    <location>
        <begin position="1"/>
        <end position="30"/>
    </location>
</feature>
<comment type="caution">
    <text evidence="2">The sequence shown here is derived from an EMBL/GenBank/DDBJ whole genome shotgun (WGS) entry which is preliminary data.</text>
</comment>
<evidence type="ECO:0000313" key="4">
    <source>
        <dbReference type="Proteomes" id="UP000299211"/>
    </source>
</evidence>
<reference evidence="3 4" key="1">
    <citation type="submission" date="2019-04" db="EMBL/GenBank/DDBJ databases">
        <title>Draft genome sequences of Streptomyces avermitilis ATCC 31267.</title>
        <authorList>
            <person name="Komaki H."/>
            <person name="Tamura T."/>
            <person name="Hosoyama A."/>
        </authorList>
    </citation>
    <scope>NUCLEOTIDE SEQUENCE [LARGE SCALE GENOMIC DNA]</scope>
    <source>
        <strain evidence="3 4">ATCC 31267</strain>
    </source>
</reference>
<name>A0A4D4LXV5_STRAX</name>
<evidence type="ECO:0000256" key="1">
    <source>
        <dbReference type="SAM" id="MobiDB-lite"/>
    </source>
</evidence>
<dbReference type="AlphaFoldDB" id="A0A4D4LXV5"/>
<accession>A0A4D4LXV5</accession>
<evidence type="ECO:0000313" key="2">
    <source>
        <dbReference type="EMBL" id="GDY62759.1"/>
    </source>
</evidence>
<dbReference type="EMBL" id="BJHY01000001">
    <property type="protein sequence ID" value="GDY77116.1"/>
    <property type="molecule type" value="Genomic_DNA"/>
</dbReference>
<proteinExistence type="predicted"/>
<dbReference type="Proteomes" id="UP000302139">
    <property type="component" value="Unassembled WGS sequence"/>
</dbReference>
<evidence type="ECO:0000313" key="3">
    <source>
        <dbReference type="EMBL" id="GDY77116.1"/>
    </source>
</evidence>
<feature type="compositionally biased region" description="Basic residues" evidence="1">
    <location>
        <begin position="129"/>
        <end position="138"/>
    </location>
</feature>
<protein>
    <submittedName>
        <fullName evidence="2">Uncharacterized protein</fullName>
    </submittedName>
</protein>
<feature type="region of interest" description="Disordered" evidence="1">
    <location>
        <begin position="66"/>
        <end position="138"/>
    </location>
</feature>
<gene>
    <name evidence="2" type="ORF">SAV14893_021520</name>
    <name evidence="3" type="ORF">SAV31267_066010</name>
</gene>
<organism evidence="2 5">
    <name type="scientific">Streptomyces avermitilis</name>
    <dbReference type="NCBI Taxonomy" id="33903"/>
    <lineage>
        <taxon>Bacteria</taxon>
        <taxon>Bacillati</taxon>
        <taxon>Actinomycetota</taxon>
        <taxon>Actinomycetes</taxon>
        <taxon>Kitasatosporales</taxon>
        <taxon>Streptomycetaceae</taxon>
        <taxon>Streptomyces</taxon>
    </lineage>
</organism>
<evidence type="ECO:0000313" key="5">
    <source>
        <dbReference type="Proteomes" id="UP000302139"/>
    </source>
</evidence>
<reference evidence="2 5" key="2">
    <citation type="submission" date="2019-04" db="EMBL/GenBank/DDBJ databases">
        <title>Draft genome sequences of Streptomyces avermitilis NBRC 14893.</title>
        <authorList>
            <person name="Komaki H."/>
            <person name="Tamura T."/>
            <person name="Hosoyama A."/>
        </authorList>
    </citation>
    <scope>NUCLEOTIDE SEQUENCE [LARGE SCALE GENOMIC DNA]</scope>
    <source>
        <strain evidence="2 5">NBRC 14893</strain>
    </source>
</reference>
<dbReference type="EMBL" id="BJHX01000001">
    <property type="protein sequence ID" value="GDY62759.1"/>
    <property type="molecule type" value="Genomic_DNA"/>
</dbReference>